<protein>
    <submittedName>
        <fullName evidence="1">Uncharacterized protein</fullName>
    </submittedName>
</protein>
<dbReference type="EMBL" id="MN740474">
    <property type="protein sequence ID" value="QHU28698.1"/>
    <property type="molecule type" value="Genomic_DNA"/>
</dbReference>
<reference evidence="1" key="1">
    <citation type="journal article" date="2020" name="Nature">
        <title>Giant virus diversity and host interactions through global metagenomics.</title>
        <authorList>
            <person name="Schulz F."/>
            <person name="Roux S."/>
            <person name="Paez-Espino D."/>
            <person name="Jungbluth S."/>
            <person name="Walsh D.A."/>
            <person name="Denef V.J."/>
            <person name="McMahon K.D."/>
            <person name="Konstantinidis K.T."/>
            <person name="Eloe-Fadrosh E.A."/>
            <person name="Kyrpides N.C."/>
            <person name="Woyke T."/>
        </authorList>
    </citation>
    <scope>NUCLEOTIDE SEQUENCE</scope>
    <source>
        <strain evidence="1">GVMAG-M-3300027791-30</strain>
    </source>
</reference>
<organism evidence="1">
    <name type="scientific">viral metagenome</name>
    <dbReference type="NCBI Taxonomy" id="1070528"/>
    <lineage>
        <taxon>unclassified sequences</taxon>
        <taxon>metagenomes</taxon>
        <taxon>organismal metagenomes</taxon>
    </lineage>
</organism>
<name>A0A6C0LFU9_9ZZZZ</name>
<dbReference type="AlphaFoldDB" id="A0A6C0LFU9"/>
<evidence type="ECO:0000313" key="1">
    <source>
        <dbReference type="EMBL" id="QHU28698.1"/>
    </source>
</evidence>
<proteinExistence type="predicted"/>
<sequence length="135" mass="15954">MLGSGYMYAKNTNGQRRRIDEPNKSEIDKLIKENERKNKINSLANKYFNKITNSVVKAATNEKKEIHFYYNYYDFVNNGLGKPHGFLNEFMSEMCYEYSEYITKDCNGSPMTFKTLFGQNFKWELCGKNMMIISW</sequence>
<accession>A0A6C0LFU9</accession>